<dbReference type="PANTHER" id="PTHR35271:SF1">
    <property type="entry name" value="ABC TRANSPORTER, SUBSTRATE-BINDING LIPOPROTEIN"/>
    <property type="match status" value="1"/>
</dbReference>
<organism evidence="1 2">
    <name type="scientific">Bradyrhizobium zhengyangense</name>
    <dbReference type="NCBI Taxonomy" id="2911009"/>
    <lineage>
        <taxon>Bacteria</taxon>
        <taxon>Pseudomonadati</taxon>
        <taxon>Pseudomonadota</taxon>
        <taxon>Alphaproteobacteria</taxon>
        <taxon>Hyphomicrobiales</taxon>
        <taxon>Nitrobacteraceae</taxon>
        <taxon>Bradyrhizobium</taxon>
    </lineage>
</organism>
<proteinExistence type="predicted"/>
<name>A0A9X1RIX8_9BRAD</name>
<comment type="caution">
    <text evidence="1">The sequence shown here is derived from an EMBL/GenBank/DDBJ whole genome shotgun (WGS) entry which is preliminary data.</text>
</comment>
<dbReference type="AlphaFoldDB" id="A0A9X1RIX8"/>
<accession>A0A9X1RIX8</accession>
<dbReference type="InterPro" id="IPR007487">
    <property type="entry name" value="ABC_transpt-TYRBP-like"/>
</dbReference>
<dbReference type="Pfam" id="PF04392">
    <property type="entry name" value="ABC_sub_bind"/>
    <property type="match status" value="1"/>
</dbReference>
<protein>
    <submittedName>
        <fullName evidence="1">ABC transporter substrate-binding protein</fullName>
    </submittedName>
</protein>
<dbReference type="Gene3D" id="3.40.50.2300">
    <property type="match status" value="2"/>
</dbReference>
<dbReference type="PANTHER" id="PTHR35271">
    <property type="entry name" value="ABC TRANSPORTER, SUBSTRATE-BINDING LIPOPROTEIN-RELATED"/>
    <property type="match status" value="1"/>
</dbReference>
<evidence type="ECO:0000313" key="1">
    <source>
        <dbReference type="EMBL" id="MCG2631075.1"/>
    </source>
</evidence>
<reference evidence="1" key="1">
    <citation type="submission" date="2022-01" db="EMBL/GenBank/DDBJ databases">
        <title>Genome sequnece data of strain Bradyrhizobium sp. nov.</title>
        <authorList>
            <person name="Zhang J."/>
        </authorList>
    </citation>
    <scope>NUCLEOTIDE SEQUENCE</scope>
    <source>
        <strain evidence="1">WYCCWR 13023</strain>
    </source>
</reference>
<sequence length="328" mass="34774">MIGRRGVIGFIGAMTSVGLVSARAQNSRKVARIGIVSIGGLTADMSGPLPNNRTVRAFLRGMAELGYVFGRDFVTEPRGTDRVSSIGELVDLKVDVIVATGGGTILSLLKQATSIIPIIMTAAPDPVQQGLARSLARPGGNLTGMSLQQLELTGKRLQLLRELVPDAQTTAIFWDPSDPELFPTAEAFSKTRGWSVASVEIHDPTEIAGAFKLAAEAGAGALLVPASGLLFSHANEIAQLAMKSRLPTMFELSPFVDVGGLSSYGADIDEIWRHAATYVDRILKGANPSELPIEQPTKFELVINLGTAKALGLAIPPSIQIRADRLIE</sequence>
<dbReference type="CDD" id="cd06325">
    <property type="entry name" value="PBP1_ABC_unchar_transporter"/>
    <property type="match status" value="1"/>
</dbReference>
<evidence type="ECO:0000313" key="2">
    <source>
        <dbReference type="Proteomes" id="UP001139054"/>
    </source>
</evidence>
<dbReference type="Proteomes" id="UP001139054">
    <property type="component" value="Unassembled WGS sequence"/>
</dbReference>
<dbReference type="EMBL" id="JAKLTY010000025">
    <property type="protein sequence ID" value="MCG2631075.1"/>
    <property type="molecule type" value="Genomic_DNA"/>
</dbReference>
<gene>
    <name evidence="1" type="ORF">L6654_31045</name>
</gene>